<evidence type="ECO:0000256" key="3">
    <source>
        <dbReference type="SAM" id="SignalP"/>
    </source>
</evidence>
<feature type="signal peptide" evidence="3">
    <location>
        <begin position="1"/>
        <end position="35"/>
    </location>
</feature>
<evidence type="ECO:0000313" key="4">
    <source>
        <dbReference type="EMBL" id="MDQ8206289.1"/>
    </source>
</evidence>
<dbReference type="InterPro" id="IPR013425">
    <property type="entry name" value="Autotrns_rpt"/>
</dbReference>
<dbReference type="NCBIfam" id="TIGR02595">
    <property type="entry name" value="PEP_CTERM"/>
    <property type="match status" value="1"/>
</dbReference>
<evidence type="ECO:0000256" key="2">
    <source>
        <dbReference type="SAM" id="Phobius"/>
    </source>
</evidence>
<gene>
    <name evidence="4" type="ORF">QEH52_02135</name>
</gene>
<keyword evidence="2" id="KW-0812">Transmembrane</keyword>
<accession>A0ABU1ASR6</accession>
<keyword evidence="2" id="KW-0472">Membrane</keyword>
<dbReference type="NCBIfam" id="TIGR02601">
    <property type="entry name" value="autotrns_rpt"/>
    <property type="match status" value="1"/>
</dbReference>
<evidence type="ECO:0000256" key="1">
    <source>
        <dbReference type="ARBA" id="ARBA00022729"/>
    </source>
</evidence>
<evidence type="ECO:0000313" key="5">
    <source>
        <dbReference type="Proteomes" id="UP001225316"/>
    </source>
</evidence>
<feature type="transmembrane region" description="Helical" evidence="2">
    <location>
        <begin position="659"/>
        <end position="680"/>
    </location>
</feature>
<keyword evidence="1 3" id="KW-0732">Signal</keyword>
<protein>
    <submittedName>
        <fullName evidence="4">Autotransporter-associated beta strand repeat-containing protein</fullName>
    </submittedName>
</protein>
<feature type="chain" id="PRO_5045449749" evidence="3">
    <location>
        <begin position="36"/>
        <end position="685"/>
    </location>
</feature>
<dbReference type="Proteomes" id="UP001225316">
    <property type="component" value="Unassembled WGS sequence"/>
</dbReference>
<sequence length="685" mass="68681">MKETKRHSSGLRIRYGHITLTLISLGLLPAGSASAQVSWTGVTDDNWSTTGNWSGGTPAGEDVVFDNTDKTDSTTANSIVDTDTTLSSLSFVNTGSGTSDWQVVEIGATETLTLDGSGISGGNVLLVGNPATTSTNYTRAKITGGGALAINAADDNILLTRVSSSTGVADLDLSGLSSFTANVANVFIAQGSRTTSSLILASTGDGINAITASTLSVGDSNAGNPGGDSLLQLGTVNTLNVDDIFVAARALDGDGWQRSSGTMEFQNKDESSSVVIRAADGVSRANLSIGLMGRSNKVTNSPNLTGDVDFTGGTVDALLGDLTIGEHHAYNSNAGATGTLSMDAGTIDASLVTLGYSEYRSESSANPATGILNVSGGTFIAGSMSLGENSGSNGIPIGQVNVSETGVVQVNGDITMGTRSGGATNVGAEIDIAGGSLTVDGNMAEGTGDASKIESSVKLHGGTLDMTGGTVKVDTFTLESGTLKNLGQFNSGDTVGAALVKTGTGTLNIEGSNTFTGATMINEGTVALVTAGTNNIANSSGITVADGATFDVSGVVGGFTLAAGQTLGGDGTITGDLTFAAGSGYAFSLTDTLAVTGTVNFEGFGITDVEGLDSATIVGTYNLITGTVDATNIDNIGSENAFDLGDGKSAYFEIGSLDLVVVPEPSAFALIMGGCALLLIGRRRR</sequence>
<organism evidence="4 5">
    <name type="scientific">Thalassobacterium maritimum</name>
    <dbReference type="NCBI Taxonomy" id="3041265"/>
    <lineage>
        <taxon>Bacteria</taxon>
        <taxon>Pseudomonadati</taxon>
        <taxon>Verrucomicrobiota</taxon>
        <taxon>Opitutia</taxon>
        <taxon>Puniceicoccales</taxon>
        <taxon>Coraliomargaritaceae</taxon>
        <taxon>Thalassobacterium</taxon>
    </lineage>
</organism>
<comment type="caution">
    <text evidence="4">The sequence shown here is derived from an EMBL/GenBank/DDBJ whole genome shotgun (WGS) entry which is preliminary data.</text>
</comment>
<dbReference type="InterPro" id="IPR013424">
    <property type="entry name" value="Ice-binding_C"/>
</dbReference>
<reference evidence="4 5" key="1">
    <citation type="submission" date="2023-04" db="EMBL/GenBank/DDBJ databases">
        <title>A novel bacteria isolated from coastal sediment.</title>
        <authorList>
            <person name="Liu X.-J."/>
            <person name="Du Z.-J."/>
        </authorList>
    </citation>
    <scope>NUCLEOTIDE SEQUENCE [LARGE SCALE GENOMIC DNA]</scope>
    <source>
        <strain evidence="4 5">SDUM461003</strain>
    </source>
</reference>
<dbReference type="EMBL" id="JARXHW010000003">
    <property type="protein sequence ID" value="MDQ8206289.1"/>
    <property type="molecule type" value="Genomic_DNA"/>
</dbReference>
<keyword evidence="5" id="KW-1185">Reference proteome</keyword>
<name>A0ABU1ASR6_9BACT</name>
<dbReference type="RefSeq" id="WP_308948319.1">
    <property type="nucleotide sequence ID" value="NZ_JARXHW010000003.1"/>
</dbReference>
<dbReference type="Pfam" id="PF12951">
    <property type="entry name" value="PATR"/>
    <property type="match status" value="1"/>
</dbReference>
<keyword evidence="2" id="KW-1133">Transmembrane helix</keyword>
<proteinExistence type="predicted"/>